<evidence type="ECO:0000313" key="4">
    <source>
        <dbReference type="Proteomes" id="UP001500212"/>
    </source>
</evidence>
<reference evidence="4" key="1">
    <citation type="journal article" date="2019" name="Int. J. Syst. Evol. Microbiol.">
        <title>The Global Catalogue of Microorganisms (GCM) 10K type strain sequencing project: providing services to taxonomists for standard genome sequencing and annotation.</title>
        <authorList>
            <consortium name="The Broad Institute Genomics Platform"/>
            <consortium name="The Broad Institute Genome Sequencing Center for Infectious Disease"/>
            <person name="Wu L."/>
            <person name="Ma J."/>
        </authorList>
    </citation>
    <scope>NUCLEOTIDE SEQUENCE [LARGE SCALE GENOMIC DNA]</scope>
    <source>
        <strain evidence="4">JCM 17938</strain>
    </source>
</reference>
<evidence type="ECO:0008006" key="5">
    <source>
        <dbReference type="Google" id="ProtNLM"/>
    </source>
</evidence>
<evidence type="ECO:0000313" key="3">
    <source>
        <dbReference type="EMBL" id="GAA4616377.1"/>
    </source>
</evidence>
<evidence type="ECO:0000256" key="1">
    <source>
        <dbReference type="SAM" id="MobiDB-lite"/>
    </source>
</evidence>
<feature type="signal peptide" evidence="2">
    <location>
        <begin position="1"/>
        <end position="21"/>
    </location>
</feature>
<feature type="compositionally biased region" description="Low complexity" evidence="1">
    <location>
        <begin position="164"/>
        <end position="176"/>
    </location>
</feature>
<accession>A0ABP8TX34</accession>
<dbReference type="RefSeq" id="WP_345364675.1">
    <property type="nucleotide sequence ID" value="NZ_BAABHJ010000032.1"/>
</dbReference>
<protein>
    <recommendedName>
        <fullName evidence="5">Lipoprotein</fullName>
    </recommendedName>
</protein>
<dbReference type="PROSITE" id="PS51257">
    <property type="entry name" value="PROKAR_LIPOPROTEIN"/>
    <property type="match status" value="1"/>
</dbReference>
<feature type="compositionally biased region" description="Gly residues" evidence="1">
    <location>
        <begin position="134"/>
        <end position="163"/>
    </location>
</feature>
<dbReference type="PANTHER" id="PTHR39335:SF1">
    <property type="entry name" value="BLL4220 PROTEIN"/>
    <property type="match status" value="1"/>
</dbReference>
<feature type="region of interest" description="Disordered" evidence="1">
    <location>
        <begin position="22"/>
        <end position="69"/>
    </location>
</feature>
<comment type="caution">
    <text evidence="3">The sequence shown here is derived from an EMBL/GenBank/DDBJ whole genome shotgun (WGS) entry which is preliminary data.</text>
</comment>
<dbReference type="EMBL" id="BAABHJ010000032">
    <property type="protein sequence ID" value="GAA4616377.1"/>
    <property type="molecule type" value="Genomic_DNA"/>
</dbReference>
<dbReference type="InterPro" id="IPR005297">
    <property type="entry name" value="Lipoprotein_repeat"/>
</dbReference>
<gene>
    <name evidence="3" type="ORF">GCM10023195_72780</name>
</gene>
<feature type="region of interest" description="Disordered" evidence="1">
    <location>
        <begin position="119"/>
        <end position="185"/>
    </location>
</feature>
<keyword evidence="4" id="KW-1185">Reference proteome</keyword>
<feature type="chain" id="PRO_5045552982" description="Lipoprotein" evidence="2">
    <location>
        <begin position="22"/>
        <end position="239"/>
    </location>
</feature>
<name>A0ABP8TX34_9ACTN</name>
<sequence length="239" mass="22442">MRNGVIAAGVLALGLLGSACGEGSKTTPESQGGGGPYAQPSTPAASPTGAATAAPSESPAPSGSAAPTAGAGVLNAKKTSLGTILVDGTGRTLYAFEKDKGQGGKSACEGACAKEWPPFTAGGGGTSTGSPGASPGGSPGASPGGSPGASPGGSPGASPGGTAPGAPGASPSAGPGVKSSMLSTTTRADGTKQVVYNGWPLYYYSQDTSPGDTKGQGVTSFGAPWYVVGADTGAPITKH</sequence>
<proteinExistence type="predicted"/>
<organism evidence="3 4">
    <name type="scientific">Actinoallomurus liliacearum</name>
    <dbReference type="NCBI Taxonomy" id="1080073"/>
    <lineage>
        <taxon>Bacteria</taxon>
        <taxon>Bacillati</taxon>
        <taxon>Actinomycetota</taxon>
        <taxon>Actinomycetes</taxon>
        <taxon>Streptosporangiales</taxon>
        <taxon>Thermomonosporaceae</taxon>
        <taxon>Actinoallomurus</taxon>
    </lineage>
</organism>
<dbReference type="Pfam" id="PF03640">
    <property type="entry name" value="Lipoprotein_15"/>
    <property type="match status" value="2"/>
</dbReference>
<dbReference type="PANTHER" id="PTHR39335">
    <property type="entry name" value="BLL4220 PROTEIN"/>
    <property type="match status" value="1"/>
</dbReference>
<keyword evidence="2" id="KW-0732">Signal</keyword>
<evidence type="ECO:0000256" key="2">
    <source>
        <dbReference type="SAM" id="SignalP"/>
    </source>
</evidence>
<feature type="compositionally biased region" description="Low complexity" evidence="1">
    <location>
        <begin position="40"/>
        <end position="69"/>
    </location>
</feature>
<dbReference type="Proteomes" id="UP001500212">
    <property type="component" value="Unassembled WGS sequence"/>
</dbReference>